<protein>
    <recommendedName>
        <fullName evidence="4">histidine kinase</fullName>
        <ecNumber evidence="4">2.7.13.3</ecNumber>
    </recommendedName>
</protein>
<dbReference type="InterPro" id="IPR016132">
    <property type="entry name" value="Phyto_chromo_attachment"/>
</dbReference>
<keyword evidence="11" id="KW-0547">Nucleotide-binding</keyword>
<feature type="domain" description="Response regulatory" evidence="21">
    <location>
        <begin position="1542"/>
        <end position="1658"/>
    </location>
</feature>
<evidence type="ECO:0000313" key="25">
    <source>
        <dbReference type="Proteomes" id="UP001328733"/>
    </source>
</evidence>
<dbReference type="PROSITE" id="PS50046">
    <property type="entry name" value="PHYTOCHROME_2"/>
    <property type="match status" value="3"/>
</dbReference>
<dbReference type="SMART" id="SM00091">
    <property type="entry name" value="PAS"/>
    <property type="match status" value="4"/>
</dbReference>
<dbReference type="CDD" id="cd00156">
    <property type="entry name" value="REC"/>
    <property type="match status" value="1"/>
</dbReference>
<dbReference type="GO" id="GO:0005886">
    <property type="term" value="C:plasma membrane"/>
    <property type="evidence" value="ECO:0007669"/>
    <property type="project" value="UniProtKB-SubCell"/>
</dbReference>
<dbReference type="InterPro" id="IPR003018">
    <property type="entry name" value="GAF"/>
</dbReference>
<dbReference type="PROSITE" id="PS50112">
    <property type="entry name" value="PAS"/>
    <property type="match status" value="3"/>
</dbReference>
<dbReference type="InterPro" id="IPR001789">
    <property type="entry name" value="Sig_transdc_resp-reg_receiver"/>
</dbReference>
<dbReference type="CDD" id="cd00130">
    <property type="entry name" value="PAS"/>
    <property type="match status" value="4"/>
</dbReference>
<evidence type="ECO:0000256" key="12">
    <source>
        <dbReference type="ARBA" id="ARBA00022777"/>
    </source>
</evidence>
<evidence type="ECO:0000259" key="22">
    <source>
        <dbReference type="PROSITE" id="PS50112"/>
    </source>
</evidence>
<evidence type="ECO:0000256" key="11">
    <source>
        <dbReference type="ARBA" id="ARBA00022741"/>
    </source>
</evidence>
<dbReference type="Proteomes" id="UP001328733">
    <property type="component" value="Unassembled WGS sequence"/>
</dbReference>
<feature type="domain" description="PAC" evidence="23">
    <location>
        <begin position="670"/>
        <end position="722"/>
    </location>
</feature>
<evidence type="ECO:0000256" key="16">
    <source>
        <dbReference type="ARBA" id="ARBA00023136"/>
    </source>
</evidence>
<dbReference type="SMART" id="SM00388">
    <property type="entry name" value="HisKA"/>
    <property type="match status" value="1"/>
</dbReference>
<dbReference type="Pfam" id="PF02518">
    <property type="entry name" value="HATPase_c"/>
    <property type="match status" value="1"/>
</dbReference>
<evidence type="ECO:0000256" key="1">
    <source>
        <dbReference type="ARBA" id="ARBA00000085"/>
    </source>
</evidence>
<name>A0AAW9QWW5_9CHRO</name>
<feature type="domain" description="PAS" evidence="22">
    <location>
        <begin position="723"/>
        <end position="784"/>
    </location>
</feature>
<evidence type="ECO:0000256" key="18">
    <source>
        <dbReference type="SAM" id="Coils"/>
    </source>
</evidence>
<keyword evidence="15" id="KW-0902">Two-component regulatory system</keyword>
<dbReference type="SMART" id="SM00065">
    <property type="entry name" value="GAF"/>
    <property type="match status" value="3"/>
</dbReference>
<keyword evidence="25" id="KW-1185">Reference proteome</keyword>
<dbReference type="Pfam" id="PF13426">
    <property type="entry name" value="PAS_9"/>
    <property type="match status" value="2"/>
</dbReference>
<feature type="modified residue" description="4-aspartylphosphate" evidence="17">
    <location>
        <position position="73"/>
    </location>
</feature>
<feature type="domain" description="Phytochrome chromophore attachment site" evidence="19">
    <location>
        <begin position="1057"/>
        <end position="1208"/>
    </location>
</feature>
<evidence type="ECO:0000256" key="14">
    <source>
        <dbReference type="ARBA" id="ARBA00022989"/>
    </source>
</evidence>
<evidence type="ECO:0000256" key="17">
    <source>
        <dbReference type="PROSITE-ProRule" id="PRU00169"/>
    </source>
</evidence>
<evidence type="ECO:0000259" key="19">
    <source>
        <dbReference type="PROSITE" id="PS50046"/>
    </source>
</evidence>
<dbReference type="InterPro" id="IPR003594">
    <property type="entry name" value="HATPase_dom"/>
</dbReference>
<dbReference type="CDD" id="cd17546">
    <property type="entry name" value="REC_hyHK_CKI1_RcsC-like"/>
    <property type="match status" value="1"/>
</dbReference>
<keyword evidence="6" id="KW-0997">Cell inner membrane</keyword>
<feature type="coiled-coil region" evidence="18">
    <location>
        <begin position="319"/>
        <end position="350"/>
    </location>
</feature>
<dbReference type="SMART" id="SM00387">
    <property type="entry name" value="HATPase_c"/>
    <property type="match status" value="1"/>
</dbReference>
<dbReference type="Pfam" id="PF08448">
    <property type="entry name" value="PAS_4"/>
    <property type="match status" value="1"/>
</dbReference>
<gene>
    <name evidence="24" type="ORF">V0288_22500</name>
</gene>
<evidence type="ECO:0000256" key="13">
    <source>
        <dbReference type="ARBA" id="ARBA00022840"/>
    </source>
</evidence>
<evidence type="ECO:0000256" key="7">
    <source>
        <dbReference type="ARBA" id="ARBA00022553"/>
    </source>
</evidence>
<dbReference type="PROSITE" id="PS50110">
    <property type="entry name" value="RESPONSE_REGULATORY"/>
    <property type="match status" value="2"/>
</dbReference>
<comment type="catalytic activity">
    <reaction evidence="1">
        <text>ATP + protein L-histidine = ADP + protein N-phospho-L-histidine.</text>
        <dbReference type="EC" id="2.7.13.3"/>
    </reaction>
</comment>
<dbReference type="InterPro" id="IPR000700">
    <property type="entry name" value="PAS-assoc_C"/>
</dbReference>
<evidence type="ECO:0000256" key="2">
    <source>
        <dbReference type="ARBA" id="ARBA00004429"/>
    </source>
</evidence>
<keyword evidence="8" id="KW-0808">Transferase</keyword>
<dbReference type="InterPro" id="IPR005467">
    <property type="entry name" value="His_kinase_dom"/>
</dbReference>
<evidence type="ECO:0000256" key="5">
    <source>
        <dbReference type="ARBA" id="ARBA00022475"/>
    </source>
</evidence>
<dbReference type="Gene3D" id="3.40.50.2300">
    <property type="match status" value="2"/>
</dbReference>
<evidence type="ECO:0000256" key="15">
    <source>
        <dbReference type="ARBA" id="ARBA00023012"/>
    </source>
</evidence>
<reference evidence="24 25" key="1">
    <citation type="submission" date="2024-01" db="EMBL/GenBank/DDBJ databases">
        <title>Genomic insights into the taxonomy and metabolism of the cyanobacterium Pannus brasiliensis CCIBt3594.</title>
        <authorList>
            <person name="Machado M."/>
            <person name="Botero N.B."/>
            <person name="Andreote A.P.D."/>
            <person name="Feitosa A.M.T."/>
            <person name="Popin R."/>
            <person name="Sivonen K."/>
            <person name="Fiore M.F."/>
        </authorList>
    </citation>
    <scope>NUCLEOTIDE SEQUENCE [LARGE SCALE GENOMIC DNA]</scope>
    <source>
        <strain evidence="24 25">CCIBt3594</strain>
    </source>
</reference>
<keyword evidence="14" id="KW-1133">Transmembrane helix</keyword>
<dbReference type="EMBL" id="JBAFSM010000065">
    <property type="protein sequence ID" value="MEG3439915.1"/>
    <property type="molecule type" value="Genomic_DNA"/>
</dbReference>
<dbReference type="SUPFAM" id="SSF55785">
    <property type="entry name" value="PYP-like sensor domain (PAS domain)"/>
    <property type="match status" value="4"/>
</dbReference>
<dbReference type="Pfam" id="PF00072">
    <property type="entry name" value="Response_reg"/>
    <property type="match status" value="2"/>
</dbReference>
<comment type="similarity">
    <text evidence="3">In the N-terminal section; belongs to the phytochrome family.</text>
</comment>
<feature type="coiled-coil region" evidence="18">
    <location>
        <begin position="1215"/>
        <end position="1249"/>
    </location>
</feature>
<dbReference type="RefSeq" id="WP_332867386.1">
    <property type="nucleotide sequence ID" value="NZ_JBAFSM010000065.1"/>
</dbReference>
<dbReference type="FunFam" id="3.30.565.10:FF:000023">
    <property type="entry name" value="PAS domain-containing sensor histidine kinase"/>
    <property type="match status" value="1"/>
</dbReference>
<feature type="domain" description="Response regulatory" evidence="21">
    <location>
        <begin position="22"/>
        <end position="140"/>
    </location>
</feature>
<dbReference type="CDD" id="cd16922">
    <property type="entry name" value="HATPase_EvgS-ArcB-TorS-like"/>
    <property type="match status" value="1"/>
</dbReference>
<evidence type="ECO:0000256" key="9">
    <source>
        <dbReference type="ARBA" id="ARBA00022692"/>
    </source>
</evidence>
<dbReference type="Gene3D" id="3.30.450.20">
    <property type="entry name" value="PAS domain"/>
    <property type="match status" value="4"/>
</dbReference>
<sequence>MSSPSEFLSNADSARSVLSPFKILIVDDSESDRAIYRRYLESDALMCEILEADTLETGLALWYSTRPDIVLLDRSLPDGEGREFLDAIRVDRPDGQLPAIALTDRENERVAARAMKAGAADYQVKEELTAASLCASVRQVRERALRVRQQERARKQAEVIREIALRIRRSLDLDEVLTAIVREAREFLRADRAIVFQFTPDRSGMVVAESVIPPWSACLNERIVDTCFRENLGGDYRQGKIFVADDIYTANLSDCHRQLLERFQVRANLVVPILLPHGTTDSLWGLLVVHFCGTFYRWEESDIGFARELAVQSAIAIQQANLMRELQTLNATLEKQVEERTRDLAASERKFRGIFNNTFNFTSLLTPDGILLEVNQTALNFRGLRAGEVVDRPFAETPWWDISAETRDRLRESIARAARGEFIRYEVEILDAENRAFPIDFSLRPLRDESGEVVTLIAEGRDIRSAKRTEATLRLQAQILDEISDAVVSTDVDGMIISWNRGAERLYGYTAVEAIGRNINFLYDDPDEFTRRVLEPLASDGSYETEVRVRSKTGESVQIGLRLSSVYDERGRLVRWIGCGNDITQQVRAEERSLYLSDRLNLALKAGKIGTWDWNLGRELSWDERMYEIYGLRDLDRPLTYQDWLERVHPDDRPELDDALPEVLQGDRAFDTEFRIVRPDGEIRWIASIAIVQKDSRGRPARMVGINHDITERKQAGENLARYAREVEDLYNNAPCGYHSLDAEGRFIQVNETELQWLGYSREEMLGRSIGDFLSPSSRQDCREGWPLFQERGWIQNIECDLIRKDGSILPALISATVVKDAGGNYLYSRATLMDIRERQQAERVIRQQARRETLLREITQRIRQSLDLRTIFDTACGEIRAVLMADRVGIFQFLPDCQYQDGQFVAESVVGEFPSVLGIPVHDHCFGDNYAQLYTNGRCHAVDDIYSGGLSTCHTDILARFQVRANLVMPLLCGETLWGLLCVHQCLTVRHWQEFEIEFTKQLANQLAIAIQQADLYERVQTELSVRQRAEARIALQLRQQETLGAIVQKIRESLDIEEILVTVTRQVREVLSADRAIVARFFPDGSDRIVEESVSGDFPSLKHFDWREEAGAREPFAGQGRGTPRIIADALADLPNDRRAEYVREGRIRSAIVAPILRDALDDEIGSRAATRETRGPWGGLAVHACREKRVWQESEARLLQQIADQLAIALQQATLFDRLQQELRERQQAQQELTRRNRELAVSNEELARATRLKDEFLANMSHELRTPLTAILGMAEAMTEGIFGGITPQQGRALQTIERSGSHLLELINEILDVSKIEAGQLELDLAPTPIAPLCRSSLAFIRQQALKKDVRVEIELFGELPDVLVDERRVRQVLINLLNNAVKFTPSGGSIRLKVDRPGPAISAAPAFPEAIAVCPGEPSGAIAFLRFSVIDTGIGIAPENLDKLFQPFIQIDSALNRQYSGTGLGLALVKRIVELHGGRVGVTSQLGSGSCFTIDLPVAAPTCPLSAAIAGDENLAIETFSNPETDSTEGTGSRPLILLAEDNDANIMTLSGYLQARGYRLILAKNGAEAVALARSETPDLILMDVQMPEMDGLEAIRQIRGQGDPIDPPIIALTALAMPADRENCLNAGATDYLGKPIKLKELVAKIGQLLASRPKKL</sequence>
<dbReference type="InterPro" id="IPR036097">
    <property type="entry name" value="HisK_dim/P_sf"/>
</dbReference>
<dbReference type="GO" id="GO:0000155">
    <property type="term" value="F:phosphorelay sensor kinase activity"/>
    <property type="evidence" value="ECO:0007669"/>
    <property type="project" value="InterPro"/>
</dbReference>
<dbReference type="PANTHER" id="PTHR43047:SF63">
    <property type="entry name" value="HISTIDINE KINASE"/>
    <property type="match status" value="1"/>
</dbReference>
<dbReference type="PRINTS" id="PR00344">
    <property type="entry name" value="BCTRLSENSOR"/>
</dbReference>
<dbReference type="SUPFAM" id="SSF55874">
    <property type="entry name" value="ATPase domain of HSP90 chaperone/DNA topoisomerase II/histidine kinase"/>
    <property type="match status" value="1"/>
</dbReference>
<keyword evidence="9" id="KW-0812">Transmembrane</keyword>
<proteinExistence type="inferred from homology"/>
<keyword evidence="18" id="KW-0175">Coiled coil</keyword>
<dbReference type="Pfam" id="PF08447">
    <property type="entry name" value="PAS_3"/>
    <property type="match status" value="1"/>
</dbReference>
<dbReference type="Gene3D" id="1.10.287.130">
    <property type="match status" value="1"/>
</dbReference>
<accession>A0AAW9QWW5</accession>
<dbReference type="FunFam" id="2.10.70.100:FF:000001">
    <property type="entry name" value="Sensory transduction histidine kinase"/>
    <property type="match status" value="1"/>
</dbReference>
<dbReference type="InterPro" id="IPR036890">
    <property type="entry name" value="HATPase_C_sf"/>
</dbReference>
<dbReference type="Pfam" id="PF01590">
    <property type="entry name" value="GAF"/>
    <property type="match status" value="3"/>
</dbReference>
<evidence type="ECO:0000256" key="10">
    <source>
        <dbReference type="ARBA" id="ARBA00022737"/>
    </source>
</evidence>
<keyword evidence="7 17" id="KW-0597">Phosphoprotein</keyword>
<comment type="subcellular location">
    <subcellularLocation>
        <location evidence="2">Cell inner membrane</location>
        <topology evidence="2">Multi-pass membrane protein</topology>
    </subcellularLocation>
</comment>
<dbReference type="FunFam" id="3.30.450.20:FF:000155">
    <property type="entry name" value="Sensor histidine kinase TodS"/>
    <property type="match status" value="1"/>
</dbReference>
<evidence type="ECO:0000256" key="3">
    <source>
        <dbReference type="ARBA" id="ARBA00006402"/>
    </source>
</evidence>
<evidence type="ECO:0000256" key="6">
    <source>
        <dbReference type="ARBA" id="ARBA00022519"/>
    </source>
</evidence>
<feature type="domain" description="PAS" evidence="22">
    <location>
        <begin position="347"/>
        <end position="421"/>
    </location>
</feature>
<feature type="domain" description="Phytochrome chromophore attachment site" evidence="19">
    <location>
        <begin position="172"/>
        <end position="312"/>
    </location>
</feature>
<feature type="domain" description="PAC" evidence="23">
    <location>
        <begin position="423"/>
        <end position="475"/>
    </location>
</feature>
<feature type="domain" description="PAC" evidence="23">
    <location>
        <begin position="543"/>
        <end position="595"/>
    </location>
</feature>
<feature type="modified residue" description="4-aspartylphosphate" evidence="17">
    <location>
        <position position="1591"/>
    </location>
</feature>
<keyword evidence="10" id="KW-0677">Repeat</keyword>
<dbReference type="InterPro" id="IPR013656">
    <property type="entry name" value="PAS_4"/>
</dbReference>
<feature type="domain" description="PAC" evidence="23">
    <location>
        <begin position="796"/>
        <end position="848"/>
    </location>
</feature>
<dbReference type="SUPFAM" id="SSF47384">
    <property type="entry name" value="Homodimeric domain of signal transducing histidine kinase"/>
    <property type="match status" value="1"/>
</dbReference>
<dbReference type="EC" id="2.7.13.3" evidence="4"/>
<evidence type="ECO:0000259" key="21">
    <source>
        <dbReference type="PROSITE" id="PS50110"/>
    </source>
</evidence>
<evidence type="ECO:0000256" key="8">
    <source>
        <dbReference type="ARBA" id="ARBA00022679"/>
    </source>
</evidence>
<organism evidence="24 25">
    <name type="scientific">Pannus brasiliensis CCIBt3594</name>
    <dbReference type="NCBI Taxonomy" id="1427578"/>
    <lineage>
        <taxon>Bacteria</taxon>
        <taxon>Bacillati</taxon>
        <taxon>Cyanobacteriota</taxon>
        <taxon>Cyanophyceae</taxon>
        <taxon>Oscillatoriophycideae</taxon>
        <taxon>Chroococcales</taxon>
        <taxon>Microcystaceae</taxon>
        <taxon>Pannus</taxon>
    </lineage>
</organism>
<dbReference type="Gene3D" id="3.30.565.10">
    <property type="entry name" value="Histidine kinase-like ATPase, C-terminal domain"/>
    <property type="match status" value="1"/>
</dbReference>
<dbReference type="InterPro" id="IPR011006">
    <property type="entry name" value="CheY-like_superfamily"/>
</dbReference>
<dbReference type="NCBIfam" id="TIGR00229">
    <property type="entry name" value="sensory_box"/>
    <property type="match status" value="4"/>
</dbReference>
<dbReference type="InterPro" id="IPR000014">
    <property type="entry name" value="PAS"/>
</dbReference>
<dbReference type="InterPro" id="IPR029016">
    <property type="entry name" value="GAF-like_dom_sf"/>
</dbReference>
<feature type="domain" description="Phytochrome chromophore attachment site" evidence="19">
    <location>
        <begin position="868"/>
        <end position="1007"/>
    </location>
</feature>
<dbReference type="FunFam" id="1.10.287.130:FF:000145">
    <property type="entry name" value="Sensory transduction histidine kinase"/>
    <property type="match status" value="1"/>
</dbReference>
<dbReference type="InterPro" id="IPR013655">
    <property type="entry name" value="PAS_fold_3"/>
</dbReference>
<feature type="domain" description="PAS" evidence="22">
    <location>
        <begin position="472"/>
        <end position="541"/>
    </location>
</feature>
<dbReference type="SUPFAM" id="SSF52172">
    <property type="entry name" value="CheY-like"/>
    <property type="match status" value="2"/>
</dbReference>
<dbReference type="SMART" id="SM00086">
    <property type="entry name" value="PAC"/>
    <property type="match status" value="4"/>
</dbReference>
<dbReference type="InterPro" id="IPR001610">
    <property type="entry name" value="PAC"/>
</dbReference>
<dbReference type="Gene3D" id="2.10.70.100">
    <property type="match status" value="1"/>
</dbReference>
<dbReference type="Gene3D" id="3.30.450.40">
    <property type="match status" value="3"/>
</dbReference>
<dbReference type="PROSITE" id="PS50109">
    <property type="entry name" value="HIS_KIN"/>
    <property type="match status" value="1"/>
</dbReference>
<dbReference type="PANTHER" id="PTHR43047">
    <property type="entry name" value="TWO-COMPONENT HISTIDINE PROTEIN KINASE"/>
    <property type="match status" value="1"/>
</dbReference>
<dbReference type="GO" id="GO:0009927">
    <property type="term" value="F:histidine phosphotransfer kinase activity"/>
    <property type="evidence" value="ECO:0007669"/>
    <property type="project" value="TreeGrafter"/>
</dbReference>
<keyword evidence="16" id="KW-0472">Membrane</keyword>
<keyword evidence="12" id="KW-0418">Kinase</keyword>
<keyword evidence="13" id="KW-0067">ATP-binding</keyword>
<dbReference type="SUPFAM" id="SSF55781">
    <property type="entry name" value="GAF domain-like"/>
    <property type="match status" value="3"/>
</dbReference>
<dbReference type="Pfam" id="PF00512">
    <property type="entry name" value="HisKA"/>
    <property type="match status" value="1"/>
</dbReference>
<feature type="domain" description="Histidine kinase" evidence="20">
    <location>
        <begin position="1263"/>
        <end position="1506"/>
    </location>
</feature>
<dbReference type="InterPro" id="IPR004358">
    <property type="entry name" value="Sig_transdc_His_kin-like_C"/>
</dbReference>
<dbReference type="SMART" id="SM00448">
    <property type="entry name" value="REC"/>
    <property type="match status" value="2"/>
</dbReference>
<evidence type="ECO:0000313" key="24">
    <source>
        <dbReference type="EMBL" id="MEG3439915.1"/>
    </source>
</evidence>
<dbReference type="InterPro" id="IPR003661">
    <property type="entry name" value="HisK_dim/P_dom"/>
</dbReference>
<keyword evidence="5" id="KW-1003">Cell membrane</keyword>
<evidence type="ECO:0000256" key="4">
    <source>
        <dbReference type="ARBA" id="ARBA00012438"/>
    </source>
</evidence>
<dbReference type="InterPro" id="IPR035965">
    <property type="entry name" value="PAS-like_dom_sf"/>
</dbReference>
<dbReference type="GO" id="GO:0005524">
    <property type="term" value="F:ATP binding"/>
    <property type="evidence" value="ECO:0007669"/>
    <property type="project" value="UniProtKB-KW"/>
</dbReference>
<evidence type="ECO:0000259" key="20">
    <source>
        <dbReference type="PROSITE" id="PS50109"/>
    </source>
</evidence>
<comment type="caution">
    <text evidence="24">The sequence shown here is derived from an EMBL/GenBank/DDBJ whole genome shotgun (WGS) entry which is preliminary data.</text>
</comment>
<evidence type="ECO:0000259" key="23">
    <source>
        <dbReference type="PROSITE" id="PS50113"/>
    </source>
</evidence>
<dbReference type="CDD" id="cd00082">
    <property type="entry name" value="HisKA"/>
    <property type="match status" value="1"/>
</dbReference>
<dbReference type="PROSITE" id="PS50113">
    <property type="entry name" value="PAC"/>
    <property type="match status" value="4"/>
</dbReference>